<name>A0A814HI43_9BILA</name>
<evidence type="ECO:0000313" key="2">
    <source>
        <dbReference type="EMBL" id="CAF1300086.1"/>
    </source>
</evidence>
<dbReference type="Proteomes" id="UP000663824">
    <property type="component" value="Unassembled WGS sequence"/>
</dbReference>
<reference evidence="1" key="1">
    <citation type="submission" date="2021-02" db="EMBL/GenBank/DDBJ databases">
        <authorList>
            <person name="Nowell W R."/>
        </authorList>
    </citation>
    <scope>NUCLEOTIDE SEQUENCE</scope>
</reference>
<dbReference type="EMBL" id="CAJNOW010000984">
    <property type="protein sequence ID" value="CAF1300086.1"/>
    <property type="molecule type" value="Genomic_DNA"/>
</dbReference>
<evidence type="ECO:0000313" key="3">
    <source>
        <dbReference type="EMBL" id="CAF2144418.1"/>
    </source>
</evidence>
<dbReference type="Proteomes" id="UP000663855">
    <property type="component" value="Unassembled WGS sequence"/>
</dbReference>
<proteinExistence type="predicted"/>
<protein>
    <submittedName>
        <fullName evidence="1">Uncharacterized protein</fullName>
    </submittedName>
</protein>
<organism evidence="1 4">
    <name type="scientific">Rotaria magnacalcarata</name>
    <dbReference type="NCBI Taxonomy" id="392030"/>
    <lineage>
        <taxon>Eukaryota</taxon>
        <taxon>Metazoa</taxon>
        <taxon>Spiralia</taxon>
        <taxon>Gnathifera</taxon>
        <taxon>Rotifera</taxon>
        <taxon>Eurotatoria</taxon>
        <taxon>Bdelloidea</taxon>
        <taxon>Philodinida</taxon>
        <taxon>Philodinidae</taxon>
        <taxon>Rotaria</taxon>
    </lineage>
</organism>
<sequence length="69" mass="7461">MSATAANCSDTANAISQDDELYMFHAARQNGRRNALPDLGAQFTPVDTTIGNCDVDQITPHFQSMSIKS</sequence>
<dbReference type="EMBL" id="CAJNOV010000226">
    <property type="protein sequence ID" value="CAF1010482.1"/>
    <property type="molecule type" value="Genomic_DNA"/>
</dbReference>
<evidence type="ECO:0000313" key="1">
    <source>
        <dbReference type="EMBL" id="CAF1010482.1"/>
    </source>
</evidence>
<evidence type="ECO:0000313" key="4">
    <source>
        <dbReference type="Proteomes" id="UP000663855"/>
    </source>
</evidence>
<dbReference type="OrthoDB" id="10012373at2759"/>
<gene>
    <name evidence="1" type="ORF">CJN711_LOCUS2805</name>
    <name evidence="2" type="ORF">KQP761_LOCUS4723</name>
    <name evidence="3" type="ORF">MBJ925_LOCUS30047</name>
</gene>
<dbReference type="EMBL" id="CAJNRE010016225">
    <property type="protein sequence ID" value="CAF2144418.1"/>
    <property type="molecule type" value="Genomic_DNA"/>
</dbReference>
<dbReference type="Proteomes" id="UP000663834">
    <property type="component" value="Unassembled WGS sequence"/>
</dbReference>
<dbReference type="AlphaFoldDB" id="A0A814HI43"/>
<accession>A0A814HI43</accession>
<comment type="caution">
    <text evidence="1">The sequence shown here is derived from an EMBL/GenBank/DDBJ whole genome shotgun (WGS) entry which is preliminary data.</text>
</comment>